<name>A0A6A6DUS2_9PEZI</name>
<dbReference type="Proteomes" id="UP000800200">
    <property type="component" value="Unassembled WGS sequence"/>
</dbReference>
<evidence type="ECO:0000256" key="1">
    <source>
        <dbReference type="SAM" id="MobiDB-lite"/>
    </source>
</evidence>
<protein>
    <recommendedName>
        <fullName evidence="2">Hypervirulence associated protein TUDOR domain-containing protein</fullName>
    </recommendedName>
</protein>
<sequence>MPKYKEGQQVRYKPVGGPNSNTPTSSGTVKKVITSPGMIAGKHVQASTEQPRYEIENERTHKSMAVYERNILGVKGQEENVRKGEDAGLKGEDEVLIDEPGRE</sequence>
<evidence type="ECO:0000313" key="3">
    <source>
        <dbReference type="EMBL" id="KAF2181918.1"/>
    </source>
</evidence>
<dbReference type="OrthoDB" id="10052172at2759"/>
<dbReference type="EMBL" id="ML994650">
    <property type="protein sequence ID" value="KAF2181918.1"/>
    <property type="molecule type" value="Genomic_DNA"/>
</dbReference>
<accession>A0A6A6DUS2</accession>
<proteinExistence type="predicted"/>
<organism evidence="3 4">
    <name type="scientific">Zopfia rhizophila CBS 207.26</name>
    <dbReference type="NCBI Taxonomy" id="1314779"/>
    <lineage>
        <taxon>Eukaryota</taxon>
        <taxon>Fungi</taxon>
        <taxon>Dikarya</taxon>
        <taxon>Ascomycota</taxon>
        <taxon>Pezizomycotina</taxon>
        <taxon>Dothideomycetes</taxon>
        <taxon>Dothideomycetes incertae sedis</taxon>
        <taxon>Zopfiaceae</taxon>
        <taxon>Zopfia</taxon>
    </lineage>
</organism>
<feature type="domain" description="Hypervirulence associated protein TUDOR" evidence="2">
    <location>
        <begin position="7"/>
        <end position="71"/>
    </location>
</feature>
<evidence type="ECO:0000259" key="2">
    <source>
        <dbReference type="Pfam" id="PF11160"/>
    </source>
</evidence>
<feature type="compositionally biased region" description="Basic and acidic residues" evidence="1">
    <location>
        <begin position="51"/>
        <end position="61"/>
    </location>
</feature>
<evidence type="ECO:0000313" key="4">
    <source>
        <dbReference type="Proteomes" id="UP000800200"/>
    </source>
</evidence>
<dbReference type="AlphaFoldDB" id="A0A6A6DUS2"/>
<feature type="compositionally biased region" description="Polar residues" evidence="1">
    <location>
        <begin position="18"/>
        <end position="28"/>
    </location>
</feature>
<gene>
    <name evidence="3" type="ORF">K469DRAFT_691541</name>
</gene>
<dbReference type="Pfam" id="PF11160">
    <property type="entry name" value="Hva1_TUDOR"/>
    <property type="match status" value="1"/>
</dbReference>
<keyword evidence="4" id="KW-1185">Reference proteome</keyword>
<feature type="region of interest" description="Disordered" evidence="1">
    <location>
        <begin position="1"/>
        <end position="61"/>
    </location>
</feature>
<dbReference type="InterPro" id="IPR021331">
    <property type="entry name" value="Hva1_TUDOR"/>
</dbReference>
<feature type="region of interest" description="Disordered" evidence="1">
    <location>
        <begin position="78"/>
        <end position="103"/>
    </location>
</feature>
<reference evidence="3" key="1">
    <citation type="journal article" date="2020" name="Stud. Mycol.">
        <title>101 Dothideomycetes genomes: a test case for predicting lifestyles and emergence of pathogens.</title>
        <authorList>
            <person name="Haridas S."/>
            <person name="Albert R."/>
            <person name="Binder M."/>
            <person name="Bloem J."/>
            <person name="Labutti K."/>
            <person name="Salamov A."/>
            <person name="Andreopoulos B."/>
            <person name="Baker S."/>
            <person name="Barry K."/>
            <person name="Bills G."/>
            <person name="Bluhm B."/>
            <person name="Cannon C."/>
            <person name="Castanera R."/>
            <person name="Culley D."/>
            <person name="Daum C."/>
            <person name="Ezra D."/>
            <person name="Gonzalez J."/>
            <person name="Henrissat B."/>
            <person name="Kuo A."/>
            <person name="Liang C."/>
            <person name="Lipzen A."/>
            <person name="Lutzoni F."/>
            <person name="Magnuson J."/>
            <person name="Mondo S."/>
            <person name="Nolan M."/>
            <person name="Ohm R."/>
            <person name="Pangilinan J."/>
            <person name="Park H.-J."/>
            <person name="Ramirez L."/>
            <person name="Alfaro M."/>
            <person name="Sun H."/>
            <person name="Tritt A."/>
            <person name="Yoshinaga Y."/>
            <person name="Zwiers L.-H."/>
            <person name="Turgeon B."/>
            <person name="Goodwin S."/>
            <person name="Spatafora J."/>
            <person name="Crous P."/>
            <person name="Grigoriev I."/>
        </authorList>
    </citation>
    <scope>NUCLEOTIDE SEQUENCE</scope>
    <source>
        <strain evidence="3">CBS 207.26</strain>
    </source>
</reference>